<keyword evidence="5" id="KW-1133">Transmembrane helix</keyword>
<dbReference type="InterPro" id="IPR004089">
    <property type="entry name" value="MCPsignal_dom"/>
</dbReference>
<keyword evidence="7 9" id="KW-0807">Transducer</keyword>
<keyword evidence="2" id="KW-1003">Cell membrane</keyword>
<evidence type="ECO:0000256" key="9">
    <source>
        <dbReference type="PROSITE-ProRule" id="PRU00284"/>
    </source>
</evidence>
<dbReference type="InterPro" id="IPR004090">
    <property type="entry name" value="Chemotax_Me-accpt_rcpt"/>
</dbReference>
<evidence type="ECO:0000256" key="6">
    <source>
        <dbReference type="ARBA" id="ARBA00023136"/>
    </source>
</evidence>
<dbReference type="PANTHER" id="PTHR32089">
    <property type="entry name" value="METHYL-ACCEPTING CHEMOTAXIS PROTEIN MCPB"/>
    <property type="match status" value="1"/>
</dbReference>
<dbReference type="RefSeq" id="WP_345534001.1">
    <property type="nucleotide sequence ID" value="NZ_BAABLD010000015.1"/>
</dbReference>
<dbReference type="PROSITE" id="PS50111">
    <property type="entry name" value="CHEMOTAXIS_TRANSDUC_2"/>
    <property type="match status" value="1"/>
</dbReference>
<feature type="domain" description="Methyl-accepting transducer" evidence="10">
    <location>
        <begin position="267"/>
        <end position="503"/>
    </location>
</feature>
<proteinExistence type="inferred from homology"/>
<keyword evidence="6" id="KW-0472">Membrane</keyword>
<dbReference type="PRINTS" id="PR00260">
    <property type="entry name" value="CHEMTRNSDUCR"/>
</dbReference>
<comment type="caution">
    <text evidence="11">The sequence shown here is derived from an EMBL/GenBank/DDBJ whole genome shotgun (WGS) entry which is preliminary data.</text>
</comment>
<evidence type="ECO:0000256" key="4">
    <source>
        <dbReference type="ARBA" id="ARBA00022692"/>
    </source>
</evidence>
<dbReference type="EMBL" id="BAABLD010000015">
    <property type="protein sequence ID" value="GAA5169438.1"/>
    <property type="molecule type" value="Genomic_DNA"/>
</dbReference>
<gene>
    <name evidence="11" type="ORF">GCM10025770_30880</name>
</gene>
<dbReference type="InterPro" id="IPR003122">
    <property type="entry name" value="Tar_rcpt_lig-bd"/>
</dbReference>
<keyword evidence="12" id="KW-1185">Reference proteome</keyword>
<dbReference type="Pfam" id="PF00015">
    <property type="entry name" value="MCPsignal"/>
    <property type="match status" value="1"/>
</dbReference>
<evidence type="ECO:0000256" key="3">
    <source>
        <dbReference type="ARBA" id="ARBA00022519"/>
    </source>
</evidence>
<organism evidence="11 12">
    <name type="scientific">Viridibacterium curvum</name>
    <dbReference type="NCBI Taxonomy" id="1101404"/>
    <lineage>
        <taxon>Bacteria</taxon>
        <taxon>Pseudomonadati</taxon>
        <taxon>Pseudomonadota</taxon>
        <taxon>Betaproteobacteria</taxon>
        <taxon>Rhodocyclales</taxon>
        <taxon>Rhodocyclaceae</taxon>
        <taxon>Viridibacterium</taxon>
    </lineage>
</organism>
<protein>
    <submittedName>
        <fullName evidence="11">Methyl-accepting chemotaxis protein</fullName>
    </submittedName>
</protein>
<dbReference type="SMART" id="SM00283">
    <property type="entry name" value="MA"/>
    <property type="match status" value="1"/>
</dbReference>
<dbReference type="SUPFAM" id="SSF58104">
    <property type="entry name" value="Methyl-accepting chemotaxis protein (MCP) signaling domain"/>
    <property type="match status" value="1"/>
</dbReference>
<evidence type="ECO:0000256" key="5">
    <source>
        <dbReference type="ARBA" id="ARBA00022989"/>
    </source>
</evidence>
<accession>A0ABP9QYA0</accession>
<comment type="similarity">
    <text evidence="8">Belongs to the methyl-accepting chemotaxis (MCP) protein family.</text>
</comment>
<name>A0ABP9QYA0_9RHOO</name>
<keyword evidence="4" id="KW-0812">Transmembrane</keyword>
<evidence type="ECO:0000259" key="10">
    <source>
        <dbReference type="PROSITE" id="PS50111"/>
    </source>
</evidence>
<evidence type="ECO:0000313" key="11">
    <source>
        <dbReference type="EMBL" id="GAA5169438.1"/>
    </source>
</evidence>
<reference evidence="12" key="1">
    <citation type="journal article" date="2019" name="Int. J. Syst. Evol. Microbiol.">
        <title>The Global Catalogue of Microorganisms (GCM) 10K type strain sequencing project: providing services to taxonomists for standard genome sequencing and annotation.</title>
        <authorList>
            <consortium name="The Broad Institute Genomics Platform"/>
            <consortium name="The Broad Institute Genome Sequencing Center for Infectious Disease"/>
            <person name="Wu L."/>
            <person name="Ma J."/>
        </authorList>
    </citation>
    <scope>NUCLEOTIDE SEQUENCE [LARGE SCALE GENOMIC DNA]</scope>
    <source>
        <strain evidence="12">JCM 18715</strain>
    </source>
</reference>
<dbReference type="CDD" id="cd11386">
    <property type="entry name" value="MCP_signal"/>
    <property type="match status" value="1"/>
</dbReference>
<dbReference type="Gene3D" id="1.10.287.950">
    <property type="entry name" value="Methyl-accepting chemotaxis protein"/>
    <property type="match status" value="1"/>
</dbReference>
<evidence type="ECO:0000313" key="12">
    <source>
        <dbReference type="Proteomes" id="UP001500547"/>
    </source>
</evidence>
<dbReference type="PANTHER" id="PTHR32089:SF112">
    <property type="entry name" value="LYSOZYME-LIKE PROTEIN-RELATED"/>
    <property type="match status" value="1"/>
</dbReference>
<keyword evidence="3" id="KW-0997">Cell inner membrane</keyword>
<evidence type="ECO:0000256" key="8">
    <source>
        <dbReference type="ARBA" id="ARBA00029447"/>
    </source>
</evidence>
<sequence length="540" mass="57554">MQSWRTRSKLLGLSGFLLAATLIVALSGLSGMRMAVQALEHSYEAGAVHLTELKVIADMYAVNIVDTAHKARNHNISHQSALQNIAEAETKIAEQWQRFKASNPIDEELALVREIEPLMAKATPGIASLKEALQRSDESRIADFTVKELYALIDPLSEKFSALVDIQLAEAKDAHEAGDREYRNNLPTSLTILAAALGIGIWLTFSITRQITLALGGEPAEVKVIAESVAAGELGSTGETAATTGVLASMRMMQNKLRAMVGGIADISNSLGAHSGQLASNYVQVMAASRQQGEASARMSEAVQQLTVSIAEIASKAAIAQQIAQQASQVSEEGQENVKASVHSMSAIADIASINAEEVSRLSADSRSISTIVTVIQGIAEQTNMLALNAAIEAARAGEQGRGFAVVADEVRKLAERTSNSTGEIVTLVAAIQRGTDAVSERTRVMCAQIESGTQLASRAGEAMDDLRETIRNSSDTISSISHALADQRKVSENVARHVESVASTMEENTAAQANVASSAQDLERQAELLQGMVRKFRLR</sequence>
<dbReference type="Pfam" id="PF02203">
    <property type="entry name" value="TarH"/>
    <property type="match status" value="1"/>
</dbReference>
<evidence type="ECO:0000256" key="7">
    <source>
        <dbReference type="ARBA" id="ARBA00023224"/>
    </source>
</evidence>
<dbReference type="Proteomes" id="UP001500547">
    <property type="component" value="Unassembled WGS sequence"/>
</dbReference>
<comment type="subcellular location">
    <subcellularLocation>
        <location evidence="1">Cell inner membrane</location>
        <topology evidence="1">Multi-pass membrane protein</topology>
    </subcellularLocation>
</comment>
<evidence type="ECO:0000256" key="2">
    <source>
        <dbReference type="ARBA" id="ARBA00022475"/>
    </source>
</evidence>
<evidence type="ECO:0000256" key="1">
    <source>
        <dbReference type="ARBA" id="ARBA00004429"/>
    </source>
</evidence>